<protein>
    <submittedName>
        <fullName evidence="4">Ferri-bacillibactin esterase BesA</fullName>
    </submittedName>
</protein>
<evidence type="ECO:0000313" key="5">
    <source>
        <dbReference type="Proteomes" id="UP000019402"/>
    </source>
</evidence>
<gene>
    <name evidence="4" type="ORF">JCM21142_530</name>
</gene>
<dbReference type="InterPro" id="IPR029058">
    <property type="entry name" value="AB_hydrolase_fold"/>
</dbReference>
<accession>W7Y2V3</accession>
<proteinExistence type="inferred from homology"/>
<dbReference type="SUPFAM" id="SSF48452">
    <property type="entry name" value="TPR-like"/>
    <property type="match status" value="1"/>
</dbReference>
<dbReference type="InterPro" id="IPR052558">
    <property type="entry name" value="Siderophore_Hydrolase_D"/>
</dbReference>
<name>W7Y2V3_9BACT</name>
<evidence type="ECO:0000313" key="4">
    <source>
        <dbReference type="EMBL" id="GAF01908.1"/>
    </source>
</evidence>
<dbReference type="Gene3D" id="3.40.50.1820">
    <property type="entry name" value="alpha/beta hydrolase"/>
    <property type="match status" value="1"/>
</dbReference>
<sequence>MRHILKRVSLLFFFYFLFHNFFAQDIIVGHKLDFHSTILDENRTLWVSLPQSYQDSLCAPAFYPVMYLLDPAFHFHSMIAVREALTGGLYNYMPEMIIVGIVNNDRSRDMTPTNSSVIHSGKKIHETSGGAAHFLQFIEKELIPFVDRSYRTNGYRILNGHSFGGLFALYALQERPTCFNSYVVHDPSIWWDDRSIYKSALLLKDTIDLQGRCLYLSMAYNQTKEKDRYRHSQSILAYKNEVLEAFANRGLRYHFEYLSKENHGTIFLPASYNSVRYIYDGICLPVKEIPIRPALLMEHYRQVSDSICFKIEPPEGLVKKIADYCVLREELASAEKLLLLNIYNYPNSAYSYQALGELYIKMNKLQLAKEKFQEARSLYPQIDIPELLK</sequence>
<reference evidence="4 5" key="1">
    <citation type="journal article" date="2014" name="Genome Announc.">
        <title>Draft Genome Sequence of Cytophaga fermentans JCM 21142T, a Facultative Anaerobe Isolated from Marine Mud.</title>
        <authorList>
            <person name="Starns D."/>
            <person name="Oshima K."/>
            <person name="Suda W."/>
            <person name="Iino T."/>
            <person name="Yuki M."/>
            <person name="Inoue J."/>
            <person name="Kitamura K."/>
            <person name="Iida T."/>
            <person name="Darby A."/>
            <person name="Hattori M."/>
            <person name="Ohkuma M."/>
        </authorList>
    </citation>
    <scope>NUCLEOTIDE SEQUENCE [LARGE SCALE GENOMIC DNA]</scope>
    <source>
        <strain evidence="4 5">JCM 21142</strain>
    </source>
</reference>
<dbReference type="InterPro" id="IPR000801">
    <property type="entry name" value="Esterase-like"/>
</dbReference>
<dbReference type="InterPro" id="IPR019734">
    <property type="entry name" value="TPR_rpt"/>
</dbReference>
<evidence type="ECO:0000256" key="1">
    <source>
        <dbReference type="ARBA" id="ARBA00005622"/>
    </source>
</evidence>
<dbReference type="eggNOG" id="COG2819">
    <property type="taxonomic scope" value="Bacteria"/>
</dbReference>
<dbReference type="PANTHER" id="PTHR40841">
    <property type="entry name" value="SIDEROPHORE TRIACETYLFUSARININE C ESTERASE"/>
    <property type="match status" value="1"/>
</dbReference>
<evidence type="ECO:0000256" key="3">
    <source>
        <dbReference type="PROSITE-ProRule" id="PRU00339"/>
    </source>
</evidence>
<dbReference type="Proteomes" id="UP000019402">
    <property type="component" value="Unassembled WGS sequence"/>
</dbReference>
<dbReference type="GO" id="GO:0016788">
    <property type="term" value="F:hydrolase activity, acting on ester bonds"/>
    <property type="evidence" value="ECO:0007669"/>
    <property type="project" value="TreeGrafter"/>
</dbReference>
<comment type="caution">
    <text evidence="4">The sequence shown here is derived from an EMBL/GenBank/DDBJ whole genome shotgun (WGS) entry which is preliminary data.</text>
</comment>
<dbReference type="RefSeq" id="WP_027471357.1">
    <property type="nucleotide sequence ID" value="NZ_BAMD01000004.1"/>
</dbReference>
<evidence type="ECO:0000256" key="2">
    <source>
        <dbReference type="ARBA" id="ARBA00022801"/>
    </source>
</evidence>
<keyword evidence="5" id="KW-1185">Reference proteome</keyword>
<comment type="similarity">
    <text evidence="1">Belongs to the esterase D family.</text>
</comment>
<keyword evidence="2" id="KW-0378">Hydrolase</keyword>
<dbReference type="PANTHER" id="PTHR40841:SF2">
    <property type="entry name" value="SIDEROPHORE-DEGRADING ESTERASE (EUROFUNG)"/>
    <property type="match status" value="1"/>
</dbReference>
<dbReference type="SUPFAM" id="SSF53474">
    <property type="entry name" value="alpha/beta-Hydrolases"/>
    <property type="match status" value="1"/>
</dbReference>
<dbReference type="AlphaFoldDB" id="W7Y2V3"/>
<keyword evidence="3" id="KW-0802">TPR repeat</keyword>
<dbReference type="EMBL" id="BAMD01000004">
    <property type="protein sequence ID" value="GAF01908.1"/>
    <property type="molecule type" value="Genomic_DNA"/>
</dbReference>
<organism evidence="4 5">
    <name type="scientific">Saccharicrinis fermentans DSM 9555 = JCM 21142</name>
    <dbReference type="NCBI Taxonomy" id="869213"/>
    <lineage>
        <taxon>Bacteria</taxon>
        <taxon>Pseudomonadati</taxon>
        <taxon>Bacteroidota</taxon>
        <taxon>Bacteroidia</taxon>
        <taxon>Marinilabiliales</taxon>
        <taxon>Marinilabiliaceae</taxon>
        <taxon>Saccharicrinis</taxon>
    </lineage>
</organism>
<dbReference type="PROSITE" id="PS50005">
    <property type="entry name" value="TPR"/>
    <property type="match status" value="1"/>
</dbReference>
<dbReference type="STRING" id="869213.GCA_000517085_01562"/>
<dbReference type="Pfam" id="PF00756">
    <property type="entry name" value="Esterase"/>
    <property type="match status" value="1"/>
</dbReference>
<dbReference type="InterPro" id="IPR011990">
    <property type="entry name" value="TPR-like_helical_dom_sf"/>
</dbReference>
<feature type="repeat" description="TPR" evidence="3">
    <location>
        <begin position="349"/>
        <end position="382"/>
    </location>
</feature>